<accession>A0A0B6XVH6</accession>
<sequence>MKGWWTCFRQLKCCGLRDQQWYRLKISSSSVTELLWSTWAHSTIMLIKKLLMSHANLILGFYKIQGHEAISQFLFREFIVLSLFDIHFFVHNVSRSLGIGGET</sequence>
<gene>
    <name evidence="1" type="primary">ORF2611</name>
</gene>
<organism evidence="1">
    <name type="scientific">Arion vulgaris</name>
    <dbReference type="NCBI Taxonomy" id="1028688"/>
    <lineage>
        <taxon>Eukaryota</taxon>
        <taxon>Metazoa</taxon>
        <taxon>Spiralia</taxon>
        <taxon>Lophotrochozoa</taxon>
        <taxon>Mollusca</taxon>
        <taxon>Gastropoda</taxon>
        <taxon>Heterobranchia</taxon>
        <taxon>Euthyneura</taxon>
        <taxon>Panpulmonata</taxon>
        <taxon>Eupulmonata</taxon>
        <taxon>Stylommatophora</taxon>
        <taxon>Helicina</taxon>
        <taxon>Arionoidea</taxon>
        <taxon>Arionidae</taxon>
        <taxon>Arion</taxon>
    </lineage>
</organism>
<reference evidence="1" key="1">
    <citation type="submission" date="2014-12" db="EMBL/GenBank/DDBJ databases">
        <title>Insight into the proteome of Arion vulgaris.</title>
        <authorList>
            <person name="Aradska J."/>
            <person name="Bulat T."/>
            <person name="Smidak R."/>
            <person name="Sarate P."/>
            <person name="Gangsoo J."/>
            <person name="Sialana F."/>
            <person name="Bilban M."/>
            <person name="Lubec G."/>
        </authorList>
    </citation>
    <scope>NUCLEOTIDE SEQUENCE</scope>
    <source>
        <tissue evidence="1">Skin</tissue>
    </source>
</reference>
<dbReference type="AlphaFoldDB" id="A0A0B6XVH6"/>
<name>A0A0B6XVH6_9EUPU</name>
<proteinExistence type="predicted"/>
<feature type="non-terminal residue" evidence="1">
    <location>
        <position position="103"/>
    </location>
</feature>
<evidence type="ECO:0000313" key="1">
    <source>
        <dbReference type="EMBL" id="CEK47909.1"/>
    </source>
</evidence>
<dbReference type="EMBL" id="HACG01001044">
    <property type="protein sequence ID" value="CEK47909.1"/>
    <property type="molecule type" value="Transcribed_RNA"/>
</dbReference>
<protein>
    <submittedName>
        <fullName evidence="1">Uncharacterized protein</fullName>
    </submittedName>
</protein>